<dbReference type="EMBL" id="WAAU01000011">
    <property type="protein sequence ID" value="KAB1158929.1"/>
    <property type="molecule type" value="Genomic_DNA"/>
</dbReference>
<evidence type="ECO:0008006" key="4">
    <source>
        <dbReference type="Google" id="ProtNLM"/>
    </source>
</evidence>
<evidence type="ECO:0000313" key="2">
    <source>
        <dbReference type="EMBL" id="KAB1158929.1"/>
    </source>
</evidence>
<name>A0A7J5AMU7_9FLAO</name>
<feature type="chain" id="PRO_5029538636" description="TonB C-terminal domain-containing protein" evidence="1">
    <location>
        <begin position="20"/>
        <end position="108"/>
    </location>
</feature>
<dbReference type="RefSeq" id="WP_150899409.1">
    <property type="nucleotide sequence ID" value="NZ_WAAU01000011.1"/>
</dbReference>
<keyword evidence="3" id="KW-1185">Reference proteome</keyword>
<feature type="signal peptide" evidence="1">
    <location>
        <begin position="1"/>
        <end position="19"/>
    </location>
</feature>
<dbReference type="AlphaFoldDB" id="A0A7J5AMU7"/>
<dbReference type="Proteomes" id="UP000467305">
    <property type="component" value="Unassembled WGS sequence"/>
</dbReference>
<organism evidence="2 3">
    <name type="scientific">Tenacibaculum aiptasiae</name>
    <dbReference type="NCBI Taxonomy" id="426481"/>
    <lineage>
        <taxon>Bacteria</taxon>
        <taxon>Pseudomonadati</taxon>
        <taxon>Bacteroidota</taxon>
        <taxon>Flavobacteriia</taxon>
        <taxon>Flavobacteriales</taxon>
        <taxon>Flavobacteriaceae</taxon>
        <taxon>Tenacibaculum</taxon>
    </lineage>
</organism>
<reference evidence="2 3" key="1">
    <citation type="submission" date="2019-09" db="EMBL/GenBank/DDBJ databases">
        <authorList>
            <person name="Cao W.R."/>
        </authorList>
    </citation>
    <scope>NUCLEOTIDE SEQUENCE [LARGE SCALE GENOMIC DNA]</scope>
    <source>
        <strain evidence="3">a4</strain>
    </source>
</reference>
<proteinExistence type="predicted"/>
<comment type="caution">
    <text evidence="2">The sequence shown here is derived from an EMBL/GenBank/DDBJ whole genome shotgun (WGS) entry which is preliminary data.</text>
</comment>
<evidence type="ECO:0000313" key="3">
    <source>
        <dbReference type="Proteomes" id="UP000467305"/>
    </source>
</evidence>
<sequence length="108" mass="12324">MKKLLVLVFVTLISTSVFSTNENPNKKEIRAKIVTLLGSPNFTIDNEVKTIVEFTLNNKGEIVILNVNCEKTQICDYIKRKLNYKKVYNSLNQSSSGVYRIPLTIKNK</sequence>
<evidence type="ECO:0000256" key="1">
    <source>
        <dbReference type="SAM" id="SignalP"/>
    </source>
</evidence>
<dbReference type="OrthoDB" id="1203184at2"/>
<accession>A0A7J5AMU7</accession>
<protein>
    <recommendedName>
        <fullName evidence="4">TonB C-terminal domain-containing protein</fullName>
    </recommendedName>
</protein>
<keyword evidence="1" id="KW-0732">Signal</keyword>
<gene>
    <name evidence="2" type="ORF">F7018_07435</name>
</gene>